<keyword evidence="2" id="KW-1185">Reference proteome</keyword>
<accession>A0ABW3WJL4</accession>
<evidence type="ECO:0000313" key="1">
    <source>
        <dbReference type="EMBL" id="MFD1292619.1"/>
    </source>
</evidence>
<comment type="caution">
    <text evidence="1">The sequence shown here is derived from an EMBL/GenBank/DDBJ whole genome shotgun (WGS) entry which is preliminary data.</text>
</comment>
<sequence>MNDNLNKKVKDFLLEESSNLDRIDFELRAFNPFEVLNVEEYELRHSNFISWLLNPLGSHASDDYVLKRFIMELDQIPDNKKIKLQIKDLSKTRVYRERDNVDILLVNHEEQFVICIENKINAGRSGNNQLIRYAEIVGLEWSEKGYDTFFVFLTKHQQLLSDEEINLGYENITYDSLVGIISNLLLDIPSLDSKVKDFIGFYIENYKRNFMNDENELSQLALEIYKKHKEAIDFIVSKKPVIHSSKNFKYVKDKIENHEKYSLLSPKEKGLVRFLPKDIENVFTNPEFNSWRDNNVFFAIEFFLFEESLDVKFCFGAVNNEEKFDELQSIKEDYFNKMLNFKCFKRKPNNRAKSTSKYPGIVWITLLKITSSDFVTSENFEEAFDKTFDIFEQNILNDWIQEVKKVIAV</sequence>
<proteinExistence type="predicted"/>
<name>A0ABW3WJL4_9FLAO</name>
<dbReference type="EMBL" id="JBHTMV010000002">
    <property type="protein sequence ID" value="MFD1292619.1"/>
    <property type="molecule type" value="Genomic_DNA"/>
</dbReference>
<protein>
    <submittedName>
        <fullName evidence="1">PD-(D/E)XK nuclease family protein</fullName>
    </submittedName>
</protein>
<dbReference type="RefSeq" id="WP_386807319.1">
    <property type="nucleotide sequence ID" value="NZ_JBHTMV010000002.1"/>
</dbReference>
<dbReference type="InterPro" id="IPR029470">
    <property type="entry name" value="PDDEXK_4"/>
</dbReference>
<organism evidence="1 2">
    <name type="scientific">Lutibacter holmesii</name>
    <dbReference type="NCBI Taxonomy" id="1137985"/>
    <lineage>
        <taxon>Bacteria</taxon>
        <taxon>Pseudomonadati</taxon>
        <taxon>Bacteroidota</taxon>
        <taxon>Flavobacteriia</taxon>
        <taxon>Flavobacteriales</taxon>
        <taxon>Flavobacteriaceae</taxon>
        <taxon>Lutibacter</taxon>
    </lineage>
</organism>
<evidence type="ECO:0000313" key="2">
    <source>
        <dbReference type="Proteomes" id="UP001597241"/>
    </source>
</evidence>
<gene>
    <name evidence="1" type="ORF">ACFQ5N_02115</name>
</gene>
<dbReference type="Pfam" id="PF14281">
    <property type="entry name" value="PDDEXK_4"/>
    <property type="match status" value="1"/>
</dbReference>
<reference evidence="2" key="1">
    <citation type="journal article" date="2019" name="Int. J. Syst. Evol. Microbiol.">
        <title>The Global Catalogue of Microorganisms (GCM) 10K type strain sequencing project: providing services to taxonomists for standard genome sequencing and annotation.</title>
        <authorList>
            <consortium name="The Broad Institute Genomics Platform"/>
            <consortium name="The Broad Institute Genome Sequencing Center for Infectious Disease"/>
            <person name="Wu L."/>
            <person name="Ma J."/>
        </authorList>
    </citation>
    <scope>NUCLEOTIDE SEQUENCE [LARGE SCALE GENOMIC DNA]</scope>
    <source>
        <strain evidence="2">CCUG 62221</strain>
    </source>
</reference>
<dbReference type="Proteomes" id="UP001597241">
    <property type="component" value="Unassembled WGS sequence"/>
</dbReference>